<proteinExistence type="predicted"/>
<gene>
    <name evidence="1" type="ORF">DYBT9623_00199</name>
</gene>
<evidence type="ECO:0000313" key="1">
    <source>
        <dbReference type="EMBL" id="CAG5067478.1"/>
    </source>
</evidence>
<dbReference type="EMBL" id="CAJRAU010000001">
    <property type="protein sequence ID" value="CAG5067478.1"/>
    <property type="molecule type" value="Genomic_DNA"/>
</dbReference>
<reference evidence="1 2" key="1">
    <citation type="submission" date="2021-04" db="EMBL/GenBank/DDBJ databases">
        <authorList>
            <person name="Rodrigo-Torres L."/>
            <person name="Arahal R. D."/>
            <person name="Lucena T."/>
        </authorList>
    </citation>
    <scope>NUCLEOTIDE SEQUENCE [LARGE SCALE GENOMIC DNA]</scope>
    <source>
        <strain evidence="1 2">CECT 9623</strain>
    </source>
</reference>
<dbReference type="SUPFAM" id="SSF54427">
    <property type="entry name" value="NTF2-like"/>
    <property type="match status" value="1"/>
</dbReference>
<dbReference type="InterPro" id="IPR032710">
    <property type="entry name" value="NTF2-like_dom_sf"/>
</dbReference>
<accession>A0ABM8UJ82</accession>
<comment type="caution">
    <text evidence="1">The sequence shown here is derived from an EMBL/GenBank/DDBJ whole genome shotgun (WGS) entry which is preliminary data.</text>
</comment>
<name>A0ABM8UJ82_9BACT</name>
<dbReference type="InterPro" id="IPR009959">
    <property type="entry name" value="Cyclase_SnoaL-like"/>
</dbReference>
<protein>
    <recommendedName>
        <fullName evidence="3">Ester cyclase</fullName>
    </recommendedName>
</protein>
<evidence type="ECO:0000313" key="2">
    <source>
        <dbReference type="Proteomes" id="UP000679725"/>
    </source>
</evidence>
<sequence length="140" mass="16304">MDMNTDQTRKFITDFIEEVWNQQQTDKLGEYLHPAYIDHSLPAFLTPDHLGLIKWIQALSRSFSHQTTIEDQVTEEDKSIVKIKMRMIHIGEWRGIQPQGAEVSTGGYRFYRLEDGKIREHWAEINGTALENQLTRGKTS</sequence>
<dbReference type="Pfam" id="PF07366">
    <property type="entry name" value="SnoaL"/>
    <property type="match status" value="1"/>
</dbReference>
<dbReference type="Gene3D" id="3.10.450.50">
    <property type="match status" value="1"/>
</dbReference>
<keyword evidence="2" id="KW-1185">Reference proteome</keyword>
<evidence type="ECO:0008006" key="3">
    <source>
        <dbReference type="Google" id="ProtNLM"/>
    </source>
</evidence>
<dbReference type="Proteomes" id="UP000679725">
    <property type="component" value="Unassembled WGS sequence"/>
</dbReference>
<organism evidence="1 2">
    <name type="scientific">Dyadobacter linearis</name>
    <dbReference type="NCBI Taxonomy" id="2823330"/>
    <lineage>
        <taxon>Bacteria</taxon>
        <taxon>Pseudomonadati</taxon>
        <taxon>Bacteroidota</taxon>
        <taxon>Cytophagia</taxon>
        <taxon>Cytophagales</taxon>
        <taxon>Spirosomataceae</taxon>
        <taxon>Dyadobacter</taxon>
    </lineage>
</organism>